<dbReference type="InterPro" id="IPR036737">
    <property type="entry name" value="OmpA-like_sf"/>
</dbReference>
<dbReference type="Gene3D" id="2.120.10.30">
    <property type="entry name" value="TolB, C-terminal domain"/>
    <property type="match status" value="1"/>
</dbReference>
<dbReference type="SUPFAM" id="SSF103088">
    <property type="entry name" value="OmpA-like"/>
    <property type="match status" value="1"/>
</dbReference>
<feature type="chain" id="PRO_5032603857" evidence="2">
    <location>
        <begin position="23"/>
        <end position="754"/>
    </location>
</feature>
<evidence type="ECO:0000256" key="2">
    <source>
        <dbReference type="SAM" id="SignalP"/>
    </source>
</evidence>
<dbReference type="Gene3D" id="3.30.1330.60">
    <property type="entry name" value="OmpA-like domain"/>
    <property type="match status" value="1"/>
</dbReference>
<evidence type="ECO:0000259" key="3">
    <source>
        <dbReference type="PROSITE" id="PS51123"/>
    </source>
</evidence>
<feature type="signal peptide" evidence="2">
    <location>
        <begin position="1"/>
        <end position="22"/>
    </location>
</feature>
<keyword evidence="2" id="KW-0732">Signal</keyword>
<dbReference type="RefSeq" id="WP_166918128.1">
    <property type="nucleotide sequence ID" value="NZ_JAASRN010000001.1"/>
</dbReference>
<reference evidence="4 5" key="1">
    <citation type="submission" date="2020-03" db="EMBL/GenBank/DDBJ databases">
        <title>Genomic Encyclopedia of Type Strains, Phase IV (KMG-IV): sequencing the most valuable type-strain genomes for metagenomic binning, comparative biology and taxonomic classification.</title>
        <authorList>
            <person name="Goeker M."/>
        </authorList>
    </citation>
    <scope>NUCLEOTIDE SEQUENCE [LARGE SCALE GENOMIC DNA]</scope>
    <source>
        <strain evidence="4 5">DSM 5718</strain>
    </source>
</reference>
<accession>A0A846MN88</accession>
<sequence length="754" mass="86333">MSRLKPILSLLLLCFCCMSALAQYEEGDKLLSQGLIDDALKSYLRQYKGNQKNDVQLLLRIGKAFLMQYEANKQQKALEYLETAHRIAPQEANVAYYYAEALMKHKRFDEAAQIAKEGVAHAKEARLREQLQKRHEGALLAKKCYASPEEIFIENAGKPINSKENDLAPVVATDDNHLIYSRQVFNNRLRVWEEQVYMAVKQEYVWKQSIPLAFPGISGSVRTAALSPDGQHLYLYIYDLERKGELYECRFDGSTFTTPTPLPEPINSPYEESSMSITADGNWLFFASDRPSGYGGKDIYVCYKNPDGSWSEPENLGPQINTPFDEEAPFIHPDKRHLYFTSNGHPTLGGKDIFRAERSGNVWGKVQNMGYPLNTPFDDGYFVLSADGKKGYFSSNRPEGIGQADLYIVGFPDESKQVIPLTMIRGRILAGDPPLPVKAQIKVIDKEKNEYLPWVYNPNPGTGYYLMIFPPGKDYDMVIEAEGYLPYLVNINVPNQEYFYELYQEIRLSKKVVDDREIAEQISITNVFKDVPEEKRNPDEFGEQKLDLYDLMEDIIASEDSVAMNYLLSIMYKDAPLMEPVQNEKVDKKSVEVVFFYEDAKGQMQEIKVGDETLKTMPRIRTDVASLEEDYSGNQGKIELKKKYVAYFPVGEARLDNRAKAELLKFIDYVKKHPEVGVWIEGYASPEGESEKNQILSEERAKAVYDFFVEFGVEPKRIRYKGMGNQRQDSSVARRLMRRTDVMLLPLNELKNQE</sequence>
<dbReference type="InterPro" id="IPR050330">
    <property type="entry name" value="Bact_OuterMem_StrucFunc"/>
</dbReference>
<dbReference type="EMBL" id="JAASRN010000001">
    <property type="protein sequence ID" value="NIK72827.1"/>
    <property type="molecule type" value="Genomic_DNA"/>
</dbReference>
<protein>
    <submittedName>
        <fullName evidence="4">Outer membrane protein OmpA-like peptidoglycan-associated protein</fullName>
    </submittedName>
</protein>
<dbReference type="InterPro" id="IPR011659">
    <property type="entry name" value="WD40"/>
</dbReference>
<dbReference type="PROSITE" id="PS51123">
    <property type="entry name" value="OMPA_2"/>
    <property type="match status" value="1"/>
</dbReference>
<dbReference type="InterPro" id="IPR006665">
    <property type="entry name" value="OmpA-like"/>
</dbReference>
<comment type="caution">
    <text evidence="4">The sequence shown here is derived from an EMBL/GenBank/DDBJ whole genome shotgun (WGS) entry which is preliminary data.</text>
</comment>
<dbReference type="PANTHER" id="PTHR30329:SF21">
    <property type="entry name" value="LIPOPROTEIN YIAD-RELATED"/>
    <property type="match status" value="1"/>
</dbReference>
<dbReference type="Pfam" id="PF14559">
    <property type="entry name" value="TPR_19"/>
    <property type="match status" value="1"/>
</dbReference>
<dbReference type="SUPFAM" id="SSF82171">
    <property type="entry name" value="DPP6 N-terminal domain-like"/>
    <property type="match status" value="1"/>
</dbReference>
<dbReference type="SUPFAM" id="SSF48452">
    <property type="entry name" value="TPR-like"/>
    <property type="match status" value="1"/>
</dbReference>
<dbReference type="AlphaFoldDB" id="A0A846MN88"/>
<dbReference type="GO" id="GO:0016020">
    <property type="term" value="C:membrane"/>
    <property type="evidence" value="ECO:0007669"/>
    <property type="project" value="UniProtKB-UniRule"/>
</dbReference>
<keyword evidence="5" id="KW-1185">Reference proteome</keyword>
<organism evidence="4 5">
    <name type="scientific">Thermonema lapsum</name>
    <dbReference type="NCBI Taxonomy" id="28195"/>
    <lineage>
        <taxon>Bacteria</taxon>
        <taxon>Pseudomonadati</taxon>
        <taxon>Bacteroidota</taxon>
        <taxon>Cytophagia</taxon>
        <taxon>Cytophagales</taxon>
        <taxon>Thermonemataceae</taxon>
        <taxon>Thermonema</taxon>
    </lineage>
</organism>
<gene>
    <name evidence="4" type="ORF">FHS56_000313</name>
</gene>
<feature type="domain" description="OmpA-like" evidence="3">
    <location>
        <begin position="635"/>
        <end position="748"/>
    </location>
</feature>
<dbReference type="Pfam" id="PF07676">
    <property type="entry name" value="PD40"/>
    <property type="match status" value="3"/>
</dbReference>
<keyword evidence="1" id="KW-0472">Membrane</keyword>
<dbReference type="Pfam" id="PF00691">
    <property type="entry name" value="OmpA"/>
    <property type="match status" value="1"/>
</dbReference>
<evidence type="ECO:0000313" key="5">
    <source>
        <dbReference type="Proteomes" id="UP000537126"/>
    </source>
</evidence>
<evidence type="ECO:0000256" key="1">
    <source>
        <dbReference type="PROSITE-ProRule" id="PRU00473"/>
    </source>
</evidence>
<proteinExistence type="predicted"/>
<dbReference type="InterPro" id="IPR011042">
    <property type="entry name" value="6-blade_b-propeller_TolB-like"/>
</dbReference>
<dbReference type="PANTHER" id="PTHR30329">
    <property type="entry name" value="STATOR ELEMENT OF FLAGELLAR MOTOR COMPLEX"/>
    <property type="match status" value="1"/>
</dbReference>
<dbReference type="InterPro" id="IPR011990">
    <property type="entry name" value="TPR-like_helical_dom_sf"/>
</dbReference>
<dbReference type="CDD" id="cd07185">
    <property type="entry name" value="OmpA_C-like"/>
    <property type="match status" value="1"/>
</dbReference>
<dbReference type="Proteomes" id="UP000537126">
    <property type="component" value="Unassembled WGS sequence"/>
</dbReference>
<evidence type="ECO:0000313" key="4">
    <source>
        <dbReference type="EMBL" id="NIK72827.1"/>
    </source>
</evidence>
<dbReference type="Gene3D" id="1.25.40.10">
    <property type="entry name" value="Tetratricopeptide repeat domain"/>
    <property type="match status" value="1"/>
</dbReference>
<name>A0A846MN88_9BACT</name>